<proteinExistence type="predicted"/>
<dbReference type="EMBL" id="CSAE01000106">
    <property type="protein sequence ID" value="COV39855.1"/>
    <property type="molecule type" value="Genomic_DNA"/>
</dbReference>
<name>A0A0T9EE86_MYCTX</name>
<dbReference type="Proteomes" id="UP000046680">
    <property type="component" value="Unassembled WGS sequence"/>
</dbReference>
<evidence type="ECO:0000313" key="2">
    <source>
        <dbReference type="EMBL" id="COV39855.1"/>
    </source>
</evidence>
<evidence type="ECO:0000313" key="1">
    <source>
        <dbReference type="EMBL" id="CFR76319.1"/>
    </source>
</evidence>
<dbReference type="EMBL" id="CGCX01000449">
    <property type="protein sequence ID" value="CFR76319.1"/>
    <property type="molecule type" value="Genomic_DNA"/>
</dbReference>
<gene>
    <name evidence="1" type="ORF">ERS007657_01454</name>
    <name evidence="2" type="ORF">ERS007703_01308</name>
    <name evidence="3" type="ORF">ERS007739_03058</name>
</gene>
<dbReference type="AlphaFoldDB" id="A0A0T9EE86"/>
<accession>A0A0T9EE86</accession>
<protein>
    <submittedName>
        <fullName evidence="2">Uncharacterized protein</fullName>
    </submittedName>
</protein>
<reference evidence="2" key="3">
    <citation type="submission" date="2015-03" db="EMBL/GenBank/DDBJ databases">
        <authorList>
            <person name="Murphy D."/>
        </authorList>
    </citation>
    <scope>NUCLEOTIDE SEQUENCE [LARGE SCALE GENOMIC DNA]</scope>
    <source>
        <strain evidence="2">K00500041</strain>
    </source>
</reference>
<evidence type="ECO:0000313" key="5">
    <source>
        <dbReference type="Proteomes" id="UP000039021"/>
    </source>
</evidence>
<sequence>MSLWGNSDEPPRVDDIDGVRWFSGMKEPLVSGHVAAFYGGCESFELFVVDIGEYRNVAQRGSRIGTTPLGPSSRGGHEMRLLASRPMPGLLTYTRSSSGLLTAVPDIVKSGPSFTFLSQATCSPTP</sequence>
<reference evidence="4 5" key="1">
    <citation type="submission" date="2015-03" db="EMBL/GenBank/DDBJ databases">
        <authorList>
            <consortium name="Pathogen Informatics"/>
        </authorList>
    </citation>
    <scope>NUCLEOTIDE SEQUENCE [LARGE SCALE GENOMIC DNA]</scope>
    <source>
        <strain evidence="1 6">C09601061</strain>
        <strain evidence="4">K00500041</strain>
        <strain evidence="5">N09902308</strain>
    </source>
</reference>
<reference evidence="3" key="2">
    <citation type="submission" date="2015-03" db="EMBL/GenBank/DDBJ databases">
        <authorList>
            <consortium name="Pathogen Informatics"/>
            <person name="Murphy D."/>
        </authorList>
    </citation>
    <scope>NUCLEOTIDE SEQUENCE</scope>
    <source>
        <strain evidence="3">N09902308</strain>
    </source>
</reference>
<evidence type="ECO:0000313" key="3">
    <source>
        <dbReference type="EMBL" id="COY76616.1"/>
    </source>
</evidence>
<organism evidence="2 4">
    <name type="scientific">Mycobacterium tuberculosis</name>
    <dbReference type="NCBI Taxonomy" id="1773"/>
    <lineage>
        <taxon>Bacteria</taxon>
        <taxon>Bacillati</taxon>
        <taxon>Actinomycetota</taxon>
        <taxon>Actinomycetes</taxon>
        <taxon>Mycobacteriales</taxon>
        <taxon>Mycobacteriaceae</taxon>
        <taxon>Mycobacterium</taxon>
        <taxon>Mycobacterium tuberculosis complex</taxon>
    </lineage>
</organism>
<evidence type="ECO:0000313" key="4">
    <source>
        <dbReference type="Proteomes" id="UP000038802"/>
    </source>
</evidence>
<dbReference type="Proteomes" id="UP000038802">
    <property type="component" value="Unassembled WGS sequence"/>
</dbReference>
<dbReference type="Proteomes" id="UP000039021">
    <property type="component" value="Unassembled WGS sequence"/>
</dbReference>
<dbReference type="EMBL" id="CSBK01001514">
    <property type="protein sequence ID" value="COY76616.1"/>
    <property type="molecule type" value="Genomic_DNA"/>
</dbReference>
<evidence type="ECO:0000313" key="6">
    <source>
        <dbReference type="Proteomes" id="UP000046680"/>
    </source>
</evidence>